<evidence type="ECO:0000256" key="1">
    <source>
        <dbReference type="ARBA" id="ARBA00004533"/>
    </source>
</evidence>
<protein>
    <submittedName>
        <fullName evidence="7">KDO2-lipid IV(A) lauroyltransferase</fullName>
    </submittedName>
</protein>
<evidence type="ECO:0000313" key="7">
    <source>
        <dbReference type="EMBL" id="PRY35534.1"/>
    </source>
</evidence>
<evidence type="ECO:0000256" key="2">
    <source>
        <dbReference type="ARBA" id="ARBA00022475"/>
    </source>
</evidence>
<dbReference type="InterPro" id="IPR004960">
    <property type="entry name" value="LipA_acyltrans"/>
</dbReference>
<comment type="subcellular location">
    <subcellularLocation>
        <location evidence="1">Cell inner membrane</location>
    </subcellularLocation>
</comment>
<dbReference type="EMBL" id="PVTE01000014">
    <property type="protein sequence ID" value="PRY35534.1"/>
    <property type="molecule type" value="Genomic_DNA"/>
</dbReference>
<sequence>MLFFRLLARLPLSFLYGLSTFLSVLLHRVIRYRRSVVEENLRQSFPEKSANEIQRITKDFYLNLTDLFVETIKLPGLQADELLKRVVCFNTDLLFDWINQGKTVIVMTSHTANWEWTAPAMVLHGFRVDSVYKTLSSSFSEQMMLLIRSRFGAVPVSMKTLPRRMVSEKNNPRLIGMVADQVPDIPEYAYWTDFMHRDTPFYPGSERLARSRNLPVVYADLRRVKRGYYELTFKPLAGPPHTDLPPGAIIDRYRDLLETTIRAKPSDWLWSHKRWKHWRGKYAFLDPKLT</sequence>
<dbReference type="Pfam" id="PF03279">
    <property type="entry name" value="Lip_A_acyltrans"/>
    <property type="match status" value="1"/>
</dbReference>
<keyword evidence="6" id="KW-0012">Acyltransferase</keyword>
<dbReference type="GO" id="GO:0009247">
    <property type="term" value="P:glycolipid biosynthetic process"/>
    <property type="evidence" value="ECO:0007669"/>
    <property type="project" value="UniProtKB-ARBA"/>
</dbReference>
<accession>A0A2T0SQ45</accession>
<evidence type="ECO:0000313" key="8">
    <source>
        <dbReference type="Proteomes" id="UP000238375"/>
    </source>
</evidence>
<dbReference type="CDD" id="cd07984">
    <property type="entry name" value="LPLAT_LABLAT-like"/>
    <property type="match status" value="1"/>
</dbReference>
<keyword evidence="8" id="KW-1185">Reference proteome</keyword>
<organism evidence="7 8">
    <name type="scientific">Spirosoma oryzae</name>
    <dbReference type="NCBI Taxonomy" id="1469603"/>
    <lineage>
        <taxon>Bacteria</taxon>
        <taxon>Pseudomonadati</taxon>
        <taxon>Bacteroidota</taxon>
        <taxon>Cytophagia</taxon>
        <taxon>Cytophagales</taxon>
        <taxon>Cytophagaceae</taxon>
        <taxon>Spirosoma</taxon>
    </lineage>
</organism>
<keyword evidence="3" id="KW-0997">Cell inner membrane</keyword>
<proteinExistence type="predicted"/>
<keyword evidence="2" id="KW-1003">Cell membrane</keyword>
<keyword evidence="5" id="KW-0472">Membrane</keyword>
<dbReference type="PANTHER" id="PTHR30606">
    <property type="entry name" value="LIPID A BIOSYNTHESIS LAUROYL ACYLTRANSFERASE"/>
    <property type="match status" value="1"/>
</dbReference>
<dbReference type="PANTHER" id="PTHR30606:SF10">
    <property type="entry name" value="PHOSPHATIDYLINOSITOL MANNOSIDE ACYLTRANSFERASE"/>
    <property type="match status" value="1"/>
</dbReference>
<evidence type="ECO:0000256" key="3">
    <source>
        <dbReference type="ARBA" id="ARBA00022519"/>
    </source>
</evidence>
<evidence type="ECO:0000256" key="6">
    <source>
        <dbReference type="ARBA" id="ARBA00023315"/>
    </source>
</evidence>
<keyword evidence="4 7" id="KW-0808">Transferase</keyword>
<evidence type="ECO:0000256" key="4">
    <source>
        <dbReference type="ARBA" id="ARBA00022679"/>
    </source>
</evidence>
<dbReference type="AlphaFoldDB" id="A0A2T0SQ45"/>
<comment type="caution">
    <text evidence="7">The sequence shown here is derived from an EMBL/GenBank/DDBJ whole genome shotgun (WGS) entry which is preliminary data.</text>
</comment>
<evidence type="ECO:0000256" key="5">
    <source>
        <dbReference type="ARBA" id="ARBA00023136"/>
    </source>
</evidence>
<dbReference type="RefSeq" id="WP_106139041.1">
    <property type="nucleotide sequence ID" value="NZ_PVTE01000014.1"/>
</dbReference>
<dbReference type="OrthoDB" id="9801955at2"/>
<reference evidence="7 8" key="1">
    <citation type="submission" date="2018-03" db="EMBL/GenBank/DDBJ databases">
        <title>Genomic Encyclopedia of Archaeal and Bacterial Type Strains, Phase II (KMG-II): from individual species to whole genera.</title>
        <authorList>
            <person name="Goeker M."/>
        </authorList>
    </citation>
    <scope>NUCLEOTIDE SEQUENCE [LARGE SCALE GENOMIC DNA]</scope>
    <source>
        <strain evidence="7 8">DSM 28354</strain>
    </source>
</reference>
<name>A0A2T0SQ45_9BACT</name>
<dbReference type="GO" id="GO:0016746">
    <property type="term" value="F:acyltransferase activity"/>
    <property type="evidence" value="ECO:0007669"/>
    <property type="project" value="UniProtKB-KW"/>
</dbReference>
<dbReference type="GO" id="GO:0005886">
    <property type="term" value="C:plasma membrane"/>
    <property type="evidence" value="ECO:0007669"/>
    <property type="project" value="UniProtKB-SubCell"/>
</dbReference>
<dbReference type="Proteomes" id="UP000238375">
    <property type="component" value="Unassembled WGS sequence"/>
</dbReference>
<gene>
    <name evidence="7" type="ORF">CLV58_114119</name>
</gene>